<feature type="transmembrane region" description="Helical" evidence="2">
    <location>
        <begin position="1224"/>
        <end position="1245"/>
    </location>
</feature>
<organism evidence="3 4">
    <name type="scientific">Calicophoron daubneyi</name>
    <name type="common">Rumen fluke</name>
    <name type="synonym">Paramphistomum daubneyi</name>
    <dbReference type="NCBI Taxonomy" id="300641"/>
    <lineage>
        <taxon>Eukaryota</taxon>
        <taxon>Metazoa</taxon>
        <taxon>Spiralia</taxon>
        <taxon>Lophotrochozoa</taxon>
        <taxon>Platyhelminthes</taxon>
        <taxon>Trematoda</taxon>
        <taxon>Digenea</taxon>
        <taxon>Plagiorchiida</taxon>
        <taxon>Pronocephalata</taxon>
        <taxon>Paramphistomoidea</taxon>
        <taxon>Paramphistomidae</taxon>
        <taxon>Calicophoron</taxon>
    </lineage>
</organism>
<keyword evidence="1" id="KW-0175">Coiled coil</keyword>
<evidence type="ECO:0000256" key="1">
    <source>
        <dbReference type="SAM" id="Coils"/>
    </source>
</evidence>
<proteinExistence type="predicted"/>
<keyword evidence="2" id="KW-1133">Transmembrane helix</keyword>
<gene>
    <name evidence="3" type="ORF">CDAUBV1_LOCUS4468</name>
</gene>
<dbReference type="EMBL" id="CAXLJL010000112">
    <property type="protein sequence ID" value="CAL5131939.1"/>
    <property type="molecule type" value="Genomic_DNA"/>
</dbReference>
<feature type="transmembrane region" description="Helical" evidence="2">
    <location>
        <begin position="657"/>
        <end position="681"/>
    </location>
</feature>
<comment type="caution">
    <text evidence="3">The sequence shown here is derived from an EMBL/GenBank/DDBJ whole genome shotgun (WGS) entry which is preliminary data.</text>
</comment>
<dbReference type="Proteomes" id="UP001497525">
    <property type="component" value="Unassembled WGS sequence"/>
</dbReference>
<keyword evidence="2" id="KW-0472">Membrane</keyword>
<name>A0AAV2T7D7_CALDB</name>
<feature type="transmembrane region" description="Helical" evidence="2">
    <location>
        <begin position="571"/>
        <end position="596"/>
    </location>
</feature>
<accession>A0AAV2T7D7</accession>
<reference evidence="3" key="1">
    <citation type="submission" date="2024-06" db="EMBL/GenBank/DDBJ databases">
        <authorList>
            <person name="Liu X."/>
            <person name="Lenzi L."/>
            <person name="Haldenby T S."/>
            <person name="Uol C."/>
        </authorList>
    </citation>
    <scope>NUCLEOTIDE SEQUENCE</scope>
</reference>
<protein>
    <submittedName>
        <fullName evidence="3">Uncharacterized protein</fullName>
    </submittedName>
</protein>
<keyword evidence="2" id="KW-0812">Transmembrane</keyword>
<evidence type="ECO:0000256" key="2">
    <source>
        <dbReference type="SAM" id="Phobius"/>
    </source>
</evidence>
<sequence length="1597" mass="181890">MIHVEVLNIRLYPEYIDVAYQHSDSGIVLDTSRRSNMHHWQKPLQELLKTKCRHPIPKHYYLTMHPYLNRHTTARRHRCTLAPPAVIKRNSTPACPPGHLGGGYFYRRSINGQCTQNKASYLPHQRNSFYCTVNSPLVNQLFEEIITERQSYLKDPQCDAQRRLCQTCLRRSCWEGNSQNLGSSQLLADDWNQGNTNILSQSWGREATSNSNSNTRTEQKCCGISCYSNPSCQEYFSPACQAQTVNQSGSDEICLEGKTLKFTLNPEFDLHNGSYMCHLRYIPPKQLYNLRTWISLNNSWESESMEVRLVHSELATSVSKNPSLSSAENFVENALSIKQGFVRMWSGNIELIHNISTELWDEGILNFESSSGNMTLFKLKKADEFISGRPKISRHREEKYAVIQLHYNSVAKLEDTADSGKHRKLSWVTSKPAYIHIEVNTCKIALTRHDRISVDEETINERRCRLLFEEDAVLLLDSGVCEFSSNYSLPASFSIHFVISSSLCFRKKPDNNGCLLHILLNDCHKDYHFYAKLDASKPRNKTSRRNTIRTRFISASDVQHFPQRIWEMDKLYIPFVLVCIVVGALYLILLTVYAVVRACSKPLKHHQLELARTQEPHDLNSRHTGPSVSLSSSVTLLSNAGVQNPVEPLSATRKVVVLAYLCFRVFYTFLFTISVGLSLILSVESNAAREFTAAINNFGNRNSFGRFQIHSHNSLAYIVNSANVESRWRGAKSWMIEAARLEDFAQSELLRQVRSINGQITECGERHHLHHLELVRRIQEVAQHSKQWLNPKTEQISLWGNVQFGAYAGIGSNEQFYNNTWTTNPTELKFPSIEKATWSYLEKVTWLPYLDSVDNHLRKIRDALDAKIIDHWTSFDQLLTNILVNTWVSPARRALNTSWLRVKNVASVDGEYFGLPDMNFYEEQTDPLASGSVESVRSREGRALKLANFIGVPQPAHARLTGARIWNSFRSLVPGLPNKFYYDISKMYEEQVKQTGSARKETIYSDRRYMLSNDDWPYTTAGYAEEDQNNFRQSLVRLQTADGQKSLEKFPSSDSSAYFLSLTEVRLILLLLDAIIILARCYQTFQFMQEVWFGKIERVDLDTSLIDRNLADHRTSLADEVTLVGLEQNSIRSDHMSLSVPTALPPQTSSMHASYVIHQQTIPSVYDTPQGNNGIESPMRRPADSLSINDRHSLSRVPSSTNDLGSAVGGETGRLTACYCCLDAHYLIIVLGIGLLVVGLVLLWATDRHVRPGWLLTKTGVMARSKALEDCRIRTNSILQSIQPDYLNREVLATTKQNFRLDAERLQTTLQRYQHEKEQVALQYFTELCTIEVGFDGRLDSKISRTKDQQPYSTHVTSTAFKLSSRSPCSLFDSSMQFSQQVHQSIRAQDSVRADRVVQTEFHSLAEPPVCAFNPVIPASYAEGQAAHILRLGGLLNRSSKNVNSMRNRSQSSVIYNETTDQKCHRKFAILSQRCSSSNSYQSYCDNCNGWLVDMFACRKTVDTEDNTNARTKDKMDIVVPTSVHKTTFLDNVSVRISDVPVGEIVSKHRTLAGKESRQQFTTVEAAARYNTDSLFFIRRFLQRNGVKTMFFSYSQN</sequence>
<evidence type="ECO:0000313" key="4">
    <source>
        <dbReference type="Proteomes" id="UP001497525"/>
    </source>
</evidence>
<feature type="coiled-coil region" evidence="1">
    <location>
        <begin position="1296"/>
        <end position="1323"/>
    </location>
</feature>
<evidence type="ECO:0000313" key="3">
    <source>
        <dbReference type="EMBL" id="CAL5131939.1"/>
    </source>
</evidence>